<reference evidence="3 4" key="1">
    <citation type="submission" date="2022-07" db="EMBL/GenBank/DDBJ databases">
        <title>Novel species in genus cellulomonas.</title>
        <authorList>
            <person name="Ye L."/>
        </authorList>
    </citation>
    <scope>NUCLEOTIDE SEQUENCE [LARGE SCALE GENOMIC DNA]</scope>
    <source>
        <strain evidence="4">zg-B89</strain>
    </source>
</reference>
<keyword evidence="4" id="KW-1185">Reference proteome</keyword>
<evidence type="ECO:0000256" key="1">
    <source>
        <dbReference type="SAM" id="MobiDB-lite"/>
    </source>
</evidence>
<feature type="compositionally biased region" description="Low complexity" evidence="1">
    <location>
        <begin position="216"/>
        <end position="226"/>
    </location>
</feature>
<dbReference type="Pfam" id="PF14530">
    <property type="entry name" value="DUF4439"/>
    <property type="match status" value="1"/>
</dbReference>
<name>A0ABY5KVK0_9CELL</name>
<dbReference type="SUPFAM" id="SSF47240">
    <property type="entry name" value="Ferritin-like"/>
    <property type="match status" value="1"/>
</dbReference>
<organism evidence="3 4">
    <name type="scientific">Cellulomonas xiejunii</name>
    <dbReference type="NCBI Taxonomy" id="2968083"/>
    <lineage>
        <taxon>Bacteria</taxon>
        <taxon>Bacillati</taxon>
        <taxon>Actinomycetota</taxon>
        <taxon>Actinomycetes</taxon>
        <taxon>Micrococcales</taxon>
        <taxon>Cellulomonadaceae</taxon>
        <taxon>Cellulomonas</taxon>
    </lineage>
</organism>
<dbReference type="Gene3D" id="1.20.1260.10">
    <property type="match status" value="1"/>
</dbReference>
<dbReference type="InterPro" id="IPR009078">
    <property type="entry name" value="Ferritin-like_SF"/>
</dbReference>
<accession>A0ABY5KVK0</accession>
<evidence type="ECO:0000259" key="2">
    <source>
        <dbReference type="Pfam" id="PF14530"/>
    </source>
</evidence>
<feature type="domain" description="DUF4439" evidence="2">
    <location>
        <begin position="230"/>
        <end position="355"/>
    </location>
</feature>
<dbReference type="Proteomes" id="UP001316384">
    <property type="component" value="Chromosome"/>
</dbReference>
<gene>
    <name evidence="3" type="ORF">NP048_07485</name>
</gene>
<dbReference type="EMBL" id="CP101987">
    <property type="protein sequence ID" value="UUI73267.1"/>
    <property type="molecule type" value="Genomic_DNA"/>
</dbReference>
<dbReference type="RefSeq" id="WP_227577576.1">
    <property type="nucleotide sequence ID" value="NZ_CP101987.1"/>
</dbReference>
<proteinExistence type="predicted"/>
<dbReference type="InterPro" id="IPR029447">
    <property type="entry name" value="DUF4439"/>
</dbReference>
<sequence>MPSHLTSPSRPRPARRARVLTTVVACVLALAGCGVRLETPPPAEPSPDAIEQVRGRTVADALALAGGATAVASGAVDDPVRAVLDDVAAFSARHAEELGGVYDSGLPDPSPSASPSPTASVVTDVTALLAALVDDAARATTDADDVPDPELARLVASVAVARDALAERLAAVTGLPRPAPAAGVDGDDAPDDATATSEPVAPSVTATQDGGTSPDAGEPAPATQGAAALALAHDEAAWAFTVLAARSSDTTRTSMLEEAARHRAASDAWARTAGVTGRPADPRRAAYALPAGLDDPATAQALPRSLEQAVADASAGAVASAPAGARLDAIASLRTATAAAVAWGAAPVPFPGMPELATALVP</sequence>
<evidence type="ECO:0000313" key="3">
    <source>
        <dbReference type="EMBL" id="UUI73267.1"/>
    </source>
</evidence>
<evidence type="ECO:0000313" key="4">
    <source>
        <dbReference type="Proteomes" id="UP001316384"/>
    </source>
</evidence>
<protein>
    <submittedName>
        <fullName evidence="3">DUF4439 domain-containing protein</fullName>
    </submittedName>
</protein>
<feature type="region of interest" description="Disordered" evidence="1">
    <location>
        <begin position="176"/>
        <end position="226"/>
    </location>
</feature>
<dbReference type="InterPro" id="IPR012347">
    <property type="entry name" value="Ferritin-like"/>
</dbReference>